<accession>A0A5N5KU34</accession>
<comment type="caution">
    <text evidence="3">The sequence shown here is derived from an EMBL/GenBank/DDBJ whole genome shotgun (WGS) entry which is preliminary data.</text>
</comment>
<evidence type="ECO:0000256" key="2">
    <source>
        <dbReference type="SAM" id="Phobius"/>
    </source>
</evidence>
<name>A0A5N5KU34_9ROSI</name>
<gene>
    <name evidence="3" type="ORF">DKX38_017026</name>
</gene>
<dbReference type="EMBL" id="VDCV01000011">
    <property type="protein sequence ID" value="KAB5533940.1"/>
    <property type="molecule type" value="Genomic_DNA"/>
</dbReference>
<feature type="region of interest" description="Disordered" evidence="1">
    <location>
        <begin position="156"/>
        <end position="177"/>
    </location>
</feature>
<dbReference type="Proteomes" id="UP000326939">
    <property type="component" value="Chromosome 11"/>
</dbReference>
<feature type="transmembrane region" description="Helical" evidence="2">
    <location>
        <begin position="55"/>
        <end position="72"/>
    </location>
</feature>
<dbReference type="PANTHER" id="PTHR37746:SF1">
    <property type="entry name" value="TRANSMEMBRANE PROTEIN"/>
    <property type="match status" value="1"/>
</dbReference>
<keyword evidence="2" id="KW-0472">Membrane</keyword>
<sequence length="326" mass="36933">MEENESLSWELNYNTISFFIIEVMTSIDLSFNPLFSCIITLYTLILLYFPQALRLSISPILISTLTLLLFLLRLGAVQRRQISVTESDIAIQIKQNKGTHFGEASNSSFLTHVNKRVASQSAERGRFDPDPNQDFDVSFVEWDIRAPLKVIYEEYEGEEEEGEDPNEKDAGQDPTRFGGLGRYPSLAMCYPETDSDSDSEGGFSVAGEWDSPERFCFNWEEEDREGLLIEIALDSDNRKDMGSDSDAGSGFHVEEDNLIEIDICPATTTSCFPFVCLNSCLVFFWILEESHLYENVADLCSIDVNNGIVPNKGPVYRWEMICDISY</sequence>
<reference evidence="4" key="1">
    <citation type="journal article" date="2019" name="Gigascience">
        <title>De novo genome assembly of the endangered Acer yangbiense, a plant species with extremely small populations endemic to Yunnan Province, China.</title>
        <authorList>
            <person name="Yang J."/>
            <person name="Wariss H.M."/>
            <person name="Tao L."/>
            <person name="Zhang R."/>
            <person name="Yun Q."/>
            <person name="Hollingsworth P."/>
            <person name="Dao Z."/>
            <person name="Luo G."/>
            <person name="Guo H."/>
            <person name="Ma Y."/>
            <person name="Sun W."/>
        </authorList>
    </citation>
    <scope>NUCLEOTIDE SEQUENCE [LARGE SCALE GENOMIC DNA]</scope>
    <source>
        <strain evidence="4">cv. br00</strain>
    </source>
</reference>
<proteinExistence type="predicted"/>
<evidence type="ECO:0000313" key="3">
    <source>
        <dbReference type="EMBL" id="KAB5533940.1"/>
    </source>
</evidence>
<evidence type="ECO:0000256" key="1">
    <source>
        <dbReference type="SAM" id="MobiDB-lite"/>
    </source>
</evidence>
<dbReference type="AlphaFoldDB" id="A0A5N5KU34"/>
<keyword evidence="4" id="KW-1185">Reference proteome</keyword>
<keyword evidence="2" id="KW-0812">Transmembrane</keyword>
<dbReference type="PANTHER" id="PTHR37746">
    <property type="entry name" value="TRANSMEMBRANE PROTEIN"/>
    <property type="match status" value="1"/>
</dbReference>
<organism evidence="3 4">
    <name type="scientific">Salix brachista</name>
    <dbReference type="NCBI Taxonomy" id="2182728"/>
    <lineage>
        <taxon>Eukaryota</taxon>
        <taxon>Viridiplantae</taxon>
        <taxon>Streptophyta</taxon>
        <taxon>Embryophyta</taxon>
        <taxon>Tracheophyta</taxon>
        <taxon>Spermatophyta</taxon>
        <taxon>Magnoliopsida</taxon>
        <taxon>eudicotyledons</taxon>
        <taxon>Gunneridae</taxon>
        <taxon>Pentapetalae</taxon>
        <taxon>rosids</taxon>
        <taxon>fabids</taxon>
        <taxon>Malpighiales</taxon>
        <taxon>Salicaceae</taxon>
        <taxon>Saliceae</taxon>
        <taxon>Salix</taxon>
    </lineage>
</organism>
<feature type="transmembrane region" description="Helical" evidence="2">
    <location>
        <begin position="29"/>
        <end position="49"/>
    </location>
</feature>
<protein>
    <submittedName>
        <fullName evidence="3">Uncharacterized protein</fullName>
    </submittedName>
</protein>
<keyword evidence="2" id="KW-1133">Transmembrane helix</keyword>
<evidence type="ECO:0000313" key="4">
    <source>
        <dbReference type="Proteomes" id="UP000326939"/>
    </source>
</evidence>